<keyword evidence="4" id="KW-1134">Transmembrane beta strand</keyword>
<dbReference type="PROSITE" id="PS51257">
    <property type="entry name" value="PROKAR_LIPOPROTEIN"/>
    <property type="match status" value="1"/>
</dbReference>
<evidence type="ECO:0000259" key="16">
    <source>
        <dbReference type="Pfam" id="PF02563"/>
    </source>
</evidence>
<dbReference type="NCBIfam" id="TIGR03027">
    <property type="entry name" value="pepcterm_export"/>
    <property type="match status" value="1"/>
</dbReference>
<evidence type="ECO:0000256" key="4">
    <source>
        <dbReference type="ARBA" id="ARBA00022452"/>
    </source>
</evidence>
<dbReference type="InterPro" id="IPR003715">
    <property type="entry name" value="Poly_export_N"/>
</dbReference>
<dbReference type="InterPro" id="IPR017477">
    <property type="entry name" value="PEP-CTERM_polysacc_export"/>
</dbReference>
<keyword evidence="19" id="KW-1185">Reference proteome</keyword>
<dbReference type="GO" id="GO:0009279">
    <property type="term" value="C:cell outer membrane"/>
    <property type="evidence" value="ECO:0007669"/>
    <property type="project" value="UniProtKB-SubCell"/>
</dbReference>
<evidence type="ECO:0000256" key="1">
    <source>
        <dbReference type="ARBA" id="ARBA00004571"/>
    </source>
</evidence>
<keyword evidence="8" id="KW-0625">Polysaccharide transport</keyword>
<evidence type="ECO:0000256" key="5">
    <source>
        <dbReference type="ARBA" id="ARBA00022597"/>
    </source>
</evidence>
<organism evidence="18 19">
    <name type="scientific">Aestuariispira insulae</name>
    <dbReference type="NCBI Taxonomy" id="1461337"/>
    <lineage>
        <taxon>Bacteria</taxon>
        <taxon>Pseudomonadati</taxon>
        <taxon>Pseudomonadota</taxon>
        <taxon>Alphaproteobacteria</taxon>
        <taxon>Rhodospirillales</taxon>
        <taxon>Kiloniellaceae</taxon>
        <taxon>Aestuariispira</taxon>
    </lineage>
</organism>
<evidence type="ECO:0000313" key="19">
    <source>
        <dbReference type="Proteomes" id="UP000256845"/>
    </source>
</evidence>
<dbReference type="InterPro" id="IPR049712">
    <property type="entry name" value="Poly_export"/>
</dbReference>
<dbReference type="GO" id="GO:0015159">
    <property type="term" value="F:polysaccharide transmembrane transporter activity"/>
    <property type="evidence" value="ECO:0007669"/>
    <property type="project" value="InterPro"/>
</dbReference>
<keyword evidence="13" id="KW-0998">Cell outer membrane</keyword>
<evidence type="ECO:0000256" key="3">
    <source>
        <dbReference type="ARBA" id="ARBA00022448"/>
    </source>
</evidence>
<evidence type="ECO:0000256" key="13">
    <source>
        <dbReference type="ARBA" id="ARBA00023237"/>
    </source>
</evidence>
<sequence>MKRLMHKFSFAMLAAIMVAVAGCSSSLPPADQSETALTQAESGEYVIGPRDSLDIFVWRSPELSKLVPVRPDGRVSIPLVDDMQAAGKTPSMLARDIEAELEKFVTNPVVTVIVQNFVGPYGRQVRVIGEASQPAGIAYNEGMTLLDVMIAVGGITEFADGNGAILQRGDQQFQVRLDDLLLDGDVSANVAIWPGDVIMIPEDWF</sequence>
<reference evidence="18 19" key="1">
    <citation type="submission" date="2018-07" db="EMBL/GenBank/DDBJ databases">
        <title>Genomic Encyclopedia of Type Strains, Phase III (KMG-III): the genomes of soil and plant-associated and newly described type strains.</title>
        <authorList>
            <person name="Whitman W."/>
        </authorList>
    </citation>
    <scope>NUCLEOTIDE SEQUENCE [LARGE SCALE GENOMIC DNA]</scope>
    <source>
        <strain evidence="18 19">CECT 8488</strain>
    </source>
</reference>
<evidence type="ECO:0000256" key="10">
    <source>
        <dbReference type="ARBA" id="ARBA00023114"/>
    </source>
</evidence>
<evidence type="ECO:0000313" key="18">
    <source>
        <dbReference type="EMBL" id="RED49860.1"/>
    </source>
</evidence>
<keyword evidence="11" id="KW-0472">Membrane</keyword>
<comment type="subcellular location">
    <subcellularLocation>
        <location evidence="1">Cell outer membrane</location>
        <topology evidence="1">Multi-pass membrane protein</topology>
    </subcellularLocation>
</comment>
<feature type="chain" id="PRO_5017671761" evidence="15">
    <location>
        <begin position="22"/>
        <end position="205"/>
    </location>
</feature>
<proteinExistence type="inferred from homology"/>
<dbReference type="Gene3D" id="3.10.560.10">
    <property type="entry name" value="Outer membrane lipoprotein wza domain like"/>
    <property type="match status" value="1"/>
</dbReference>
<feature type="domain" description="SLBB" evidence="17">
    <location>
        <begin position="124"/>
        <end position="200"/>
    </location>
</feature>
<evidence type="ECO:0000256" key="6">
    <source>
        <dbReference type="ARBA" id="ARBA00022692"/>
    </source>
</evidence>
<evidence type="ECO:0000256" key="14">
    <source>
        <dbReference type="ARBA" id="ARBA00023288"/>
    </source>
</evidence>
<dbReference type="OrthoDB" id="9808421at2"/>
<evidence type="ECO:0000256" key="15">
    <source>
        <dbReference type="SAM" id="SignalP"/>
    </source>
</evidence>
<dbReference type="PANTHER" id="PTHR33619">
    <property type="entry name" value="POLYSACCHARIDE EXPORT PROTEIN GFCE-RELATED"/>
    <property type="match status" value="1"/>
</dbReference>
<dbReference type="GO" id="GO:0006811">
    <property type="term" value="P:monoatomic ion transport"/>
    <property type="evidence" value="ECO:0007669"/>
    <property type="project" value="UniProtKB-KW"/>
</dbReference>
<dbReference type="GO" id="GO:0015288">
    <property type="term" value="F:porin activity"/>
    <property type="evidence" value="ECO:0007669"/>
    <property type="project" value="UniProtKB-KW"/>
</dbReference>
<dbReference type="Proteomes" id="UP000256845">
    <property type="component" value="Unassembled WGS sequence"/>
</dbReference>
<keyword evidence="3" id="KW-0813">Transport</keyword>
<dbReference type="Pfam" id="PF22461">
    <property type="entry name" value="SLBB_2"/>
    <property type="match status" value="1"/>
</dbReference>
<evidence type="ECO:0000256" key="8">
    <source>
        <dbReference type="ARBA" id="ARBA00023047"/>
    </source>
</evidence>
<keyword evidence="10" id="KW-0626">Porin</keyword>
<dbReference type="Pfam" id="PF02563">
    <property type="entry name" value="Poly_export"/>
    <property type="match status" value="1"/>
</dbReference>
<evidence type="ECO:0000256" key="7">
    <source>
        <dbReference type="ARBA" id="ARBA00022729"/>
    </source>
</evidence>
<dbReference type="PANTHER" id="PTHR33619:SF3">
    <property type="entry name" value="POLYSACCHARIDE EXPORT PROTEIN GFCE-RELATED"/>
    <property type="match status" value="1"/>
</dbReference>
<keyword evidence="6" id="KW-0812">Transmembrane</keyword>
<gene>
    <name evidence="18" type="ORF">DFP90_105232</name>
</gene>
<comment type="similarity">
    <text evidence="2">Belongs to the BexD/CtrA/VexA family.</text>
</comment>
<keyword evidence="7 15" id="KW-0732">Signal</keyword>
<dbReference type="RefSeq" id="WP_115937100.1">
    <property type="nucleotide sequence ID" value="NZ_QRDW01000005.1"/>
</dbReference>
<feature type="domain" description="Polysaccharide export protein N-terminal" evidence="16">
    <location>
        <begin position="40"/>
        <end position="114"/>
    </location>
</feature>
<dbReference type="EMBL" id="QRDW01000005">
    <property type="protein sequence ID" value="RED49860.1"/>
    <property type="molecule type" value="Genomic_DNA"/>
</dbReference>
<keyword evidence="9" id="KW-0406">Ion transport</keyword>
<keyword evidence="12" id="KW-0564">Palmitate</keyword>
<keyword evidence="5" id="KW-0762">Sugar transport</keyword>
<dbReference type="GO" id="GO:0046930">
    <property type="term" value="C:pore complex"/>
    <property type="evidence" value="ECO:0007669"/>
    <property type="project" value="UniProtKB-KW"/>
</dbReference>
<accession>A0A3D9HK40</accession>
<evidence type="ECO:0000256" key="11">
    <source>
        <dbReference type="ARBA" id="ARBA00023136"/>
    </source>
</evidence>
<evidence type="ECO:0000256" key="9">
    <source>
        <dbReference type="ARBA" id="ARBA00023065"/>
    </source>
</evidence>
<evidence type="ECO:0000256" key="2">
    <source>
        <dbReference type="ARBA" id="ARBA00009450"/>
    </source>
</evidence>
<name>A0A3D9HK40_9PROT</name>
<dbReference type="InterPro" id="IPR054765">
    <property type="entry name" value="SLBB_dom"/>
</dbReference>
<keyword evidence="14" id="KW-0449">Lipoprotein</keyword>
<evidence type="ECO:0000259" key="17">
    <source>
        <dbReference type="Pfam" id="PF22461"/>
    </source>
</evidence>
<evidence type="ECO:0000256" key="12">
    <source>
        <dbReference type="ARBA" id="ARBA00023139"/>
    </source>
</evidence>
<protein>
    <submittedName>
        <fullName evidence="18">Polysaccharide export outer membrane protein</fullName>
    </submittedName>
</protein>
<feature type="signal peptide" evidence="15">
    <location>
        <begin position="1"/>
        <end position="21"/>
    </location>
</feature>
<dbReference type="AlphaFoldDB" id="A0A3D9HK40"/>
<comment type="caution">
    <text evidence="18">The sequence shown here is derived from an EMBL/GenBank/DDBJ whole genome shotgun (WGS) entry which is preliminary data.</text>
</comment>